<dbReference type="InterPro" id="IPR003692">
    <property type="entry name" value="Hydantoinase_B"/>
</dbReference>
<gene>
    <name evidence="6" type="primary">oplaH</name>
    <name evidence="6" type="ORF">HH1059_19910</name>
</gene>
<feature type="domain" description="Acetophenone carboxylase-like C-terminal" evidence="5">
    <location>
        <begin position="516"/>
        <end position="673"/>
    </location>
</feature>
<dbReference type="RefSeq" id="WP_096410017.1">
    <property type="nucleotide sequence ID" value="NZ_AP017372.2"/>
</dbReference>
<evidence type="ECO:0000313" key="6">
    <source>
        <dbReference type="EMBL" id="BAU58696.1"/>
    </source>
</evidence>
<dbReference type="GO" id="GO:0006749">
    <property type="term" value="P:glutathione metabolic process"/>
    <property type="evidence" value="ECO:0007669"/>
    <property type="project" value="TreeGrafter"/>
</dbReference>
<feature type="domain" description="Hydantoinase A/oxoprolinase" evidence="2">
    <location>
        <begin position="211"/>
        <end position="498"/>
    </location>
</feature>
<sequence length="1212" mass="129029">MVEGRVMGERWQFWIDRGGTFTDVIARAPDGRLIARKFLSENPEQYSDAALHGIRSILGLPADAPIPAERIEAVRMGTTVATNALLEHRGEPTVLAITEGFADQLRIGYQHRPDLFDRRVRLPEMLYSQVLEIPERLGADGAVLRPLDEACVRERLAAAHAAGYRALAVVLMHAWRDAGHEQAVARIAREVGFTQVSTSAQAAAVMKIVGRGDTAVVDAYLSPVLRRYVDRLTAELGDVPLLFMQSNGGLTSAAHFQGKDAILSGPAGGIVGAVRTAAMAGFERLISFDMGGTSTDVAHYDGAYERTFETEIAGNRIRAPMMQIHTVAAGGGSICHFDGMKYRVGPDSAGADPGPAAYRRGGPLTVTDCNVLLGLIRPAFFPHLFGPDADQPLDADRVRQGFAELAERIRAETGDARDPVEVAAGFRRIAVENMAQAIKRISVQRGHDVTRYALNCFGGAGGQHACAVADCLGIRTVFIHPLAGVLSAYGMGLADITAMAQRSVEAPLEPASGPLLERVINELTAEARAELAEQGLAAAATMVHVQAHVRYAGTDTALVVPGGADVAALDEAFARAHRQRFGFVLEERPRVIEALSVEAIHRAAAVEAPEDEAPSPADPPQPLARVQAWDGQRMTEQPVYARADLVPGMRIPGPAILQEENATTVIDAGWEGEVATCDHLILRRSVTAEKAVPARTPQVDTRRPDPVLLEVFNNLFRSVAEQMGTTLAGTAQSVNIKERLDFSCALFDAEANLVANAPHIPVHLGSMSESVRAILRTRGASMRPGDVYLLNDPYHGGTHLPDLTAVTPVFSADGVELLFFCASRGHHADVGGRTPGSMPADSTCVSEEGVLINDLQVVAEGRLLEEAFTAAMGAGAYPARNVAQNIADLKAQIAANEKGVAELRRMVEQFGLSVVQAYMGFVQENAAEHVRRVIDGLSYGDFTVEMDSGARIRVAVRPDHAARRARIDFAGTSEQLQSNFNAPLAITRAASLYVFRTLVDDDIPLNDGCLQPLEIAAPEGSMLNPCHPAAVVAGNVETSQAVTDALYGALGAMAASQGTMNNLTFGNQRHQYYETLCGGAGAGPGFAGSSAVHTHMTNSRLTDPEVLEWRYPVRVECFAIRHGSGGAGAYPGGAGVIRRLCFLEPMTVVTLMNRRRVPPFGLAGGGDAACGRNAIERSDGSVEELPGTATRELGAGDRIVIETPGGGGYGGG</sequence>
<evidence type="ECO:0000313" key="7">
    <source>
        <dbReference type="Proteomes" id="UP000218890"/>
    </source>
</evidence>
<dbReference type="PANTHER" id="PTHR11365:SF23">
    <property type="entry name" value="HYPOTHETICAL 5-OXOPROLINASE (EUROFUNG)-RELATED"/>
    <property type="match status" value="1"/>
</dbReference>
<dbReference type="GO" id="GO:0005829">
    <property type="term" value="C:cytosol"/>
    <property type="evidence" value="ECO:0007669"/>
    <property type="project" value="TreeGrafter"/>
</dbReference>
<dbReference type="Pfam" id="PF05378">
    <property type="entry name" value="Hydant_A_N"/>
    <property type="match status" value="1"/>
</dbReference>
<dbReference type="InterPro" id="IPR002821">
    <property type="entry name" value="Hydantoinase_A"/>
</dbReference>
<feature type="domain" description="Hydantoinase/oxoprolinase N-terminal" evidence="4">
    <location>
        <begin position="13"/>
        <end position="192"/>
    </location>
</feature>
<dbReference type="GO" id="GO:0017168">
    <property type="term" value="F:5-oxoprolinase (ATP-hydrolyzing) activity"/>
    <property type="evidence" value="ECO:0007669"/>
    <property type="project" value="TreeGrafter"/>
</dbReference>
<dbReference type="KEGG" id="hhk:HH1059_19910"/>
<dbReference type="EMBL" id="AP017372">
    <property type="protein sequence ID" value="BAU58696.1"/>
    <property type="molecule type" value="Genomic_DNA"/>
</dbReference>
<dbReference type="InterPro" id="IPR049517">
    <property type="entry name" value="ACX-like_C"/>
</dbReference>
<dbReference type="OrthoDB" id="9768323at2"/>
<dbReference type="AlphaFoldDB" id="A0A0X8XB05"/>
<reference evidence="6" key="1">
    <citation type="submission" date="2016-02" db="EMBL/GenBank/DDBJ databases">
        <title>Halorhodospira halochloris DSM-1059 complete genome, version 2.</title>
        <authorList>
            <person name="Tsukatani Y."/>
        </authorList>
    </citation>
    <scope>NUCLEOTIDE SEQUENCE</scope>
    <source>
        <strain evidence="6">DSM 1059</strain>
    </source>
</reference>
<proteinExistence type="inferred from homology"/>
<dbReference type="Pfam" id="PF19278">
    <property type="entry name" value="Hydant_A_C"/>
    <property type="match status" value="1"/>
</dbReference>
<keyword evidence="7" id="KW-1185">Reference proteome</keyword>
<dbReference type="PANTHER" id="PTHR11365">
    <property type="entry name" value="5-OXOPROLINASE RELATED"/>
    <property type="match status" value="1"/>
</dbReference>
<comment type="similarity">
    <text evidence="1">Belongs to the oxoprolinase family.</text>
</comment>
<evidence type="ECO:0000259" key="3">
    <source>
        <dbReference type="Pfam" id="PF02538"/>
    </source>
</evidence>
<evidence type="ECO:0000259" key="2">
    <source>
        <dbReference type="Pfam" id="PF01968"/>
    </source>
</evidence>
<dbReference type="Proteomes" id="UP000218890">
    <property type="component" value="Chromosome"/>
</dbReference>
<dbReference type="Pfam" id="PF01968">
    <property type="entry name" value="Hydantoinase_A"/>
    <property type="match status" value="1"/>
</dbReference>
<evidence type="ECO:0000259" key="4">
    <source>
        <dbReference type="Pfam" id="PF05378"/>
    </source>
</evidence>
<feature type="domain" description="Hydantoinase B/oxoprolinase" evidence="3">
    <location>
        <begin position="705"/>
        <end position="1210"/>
    </location>
</feature>
<dbReference type="InterPro" id="IPR008040">
    <property type="entry name" value="Hydant_A_N"/>
</dbReference>
<protein>
    <submittedName>
        <fullName evidence="6">5-oxoprolinase</fullName>
    </submittedName>
</protein>
<evidence type="ECO:0000259" key="5">
    <source>
        <dbReference type="Pfam" id="PF19278"/>
    </source>
</evidence>
<dbReference type="InterPro" id="IPR045079">
    <property type="entry name" value="Oxoprolinase-like"/>
</dbReference>
<accession>A0A0X8XB05</accession>
<organism evidence="6 7">
    <name type="scientific">Halorhodospira halochloris</name>
    <name type="common">Ectothiorhodospira halochloris</name>
    <dbReference type="NCBI Taxonomy" id="1052"/>
    <lineage>
        <taxon>Bacteria</taxon>
        <taxon>Pseudomonadati</taxon>
        <taxon>Pseudomonadota</taxon>
        <taxon>Gammaproteobacteria</taxon>
        <taxon>Chromatiales</taxon>
        <taxon>Ectothiorhodospiraceae</taxon>
        <taxon>Halorhodospira</taxon>
    </lineage>
</organism>
<dbReference type="Pfam" id="PF02538">
    <property type="entry name" value="Hydantoinase_B"/>
    <property type="match status" value="1"/>
</dbReference>
<evidence type="ECO:0000256" key="1">
    <source>
        <dbReference type="ARBA" id="ARBA00010403"/>
    </source>
</evidence>
<name>A0A0X8XB05_HALHR</name>